<organism evidence="2 3">
    <name type="scientific">Candidatus Jidaibacter acanthamoebae</name>
    <dbReference type="NCBI Taxonomy" id="86105"/>
    <lineage>
        <taxon>Bacteria</taxon>
        <taxon>Pseudomonadati</taxon>
        <taxon>Pseudomonadota</taxon>
        <taxon>Alphaproteobacteria</taxon>
        <taxon>Rickettsiales</taxon>
        <taxon>Candidatus Midichloriaceae</taxon>
        <taxon>Candidatus Jidaibacter</taxon>
    </lineage>
</organism>
<keyword evidence="1" id="KW-1133">Transmembrane helix</keyword>
<keyword evidence="1" id="KW-0812">Transmembrane</keyword>
<protein>
    <submittedName>
        <fullName evidence="2">Uncharacterized protein</fullName>
    </submittedName>
</protein>
<keyword evidence="1" id="KW-0472">Membrane</keyword>
<reference evidence="2 3" key="1">
    <citation type="submission" date="2014-11" db="EMBL/GenBank/DDBJ databases">
        <title>A Rickettsiales Symbiont of Amoebae With Ancient Features.</title>
        <authorList>
            <person name="Schulz F."/>
            <person name="Martijn J."/>
            <person name="Wascher F."/>
            <person name="Kostanjsek R."/>
            <person name="Ettema T.J."/>
            <person name="Horn M."/>
        </authorList>
    </citation>
    <scope>NUCLEOTIDE SEQUENCE [LARGE SCALE GENOMIC DNA]</scope>
    <source>
        <strain evidence="2 3">UWC36</strain>
    </source>
</reference>
<proteinExistence type="predicted"/>
<comment type="caution">
    <text evidence="2">The sequence shown here is derived from an EMBL/GenBank/DDBJ whole genome shotgun (WGS) entry which is preliminary data.</text>
</comment>
<accession>A0A0C1N035</accession>
<feature type="transmembrane region" description="Helical" evidence="1">
    <location>
        <begin position="84"/>
        <end position="105"/>
    </location>
</feature>
<feature type="transmembrane region" description="Helical" evidence="1">
    <location>
        <begin position="155"/>
        <end position="174"/>
    </location>
</feature>
<keyword evidence="3" id="KW-1185">Reference proteome</keyword>
<evidence type="ECO:0000313" key="3">
    <source>
        <dbReference type="Proteomes" id="UP000031258"/>
    </source>
</evidence>
<dbReference type="AlphaFoldDB" id="A0A0C1N035"/>
<name>A0A0C1N035_9RICK</name>
<feature type="transmembrane region" description="Helical" evidence="1">
    <location>
        <begin position="55"/>
        <end position="77"/>
    </location>
</feature>
<evidence type="ECO:0000313" key="2">
    <source>
        <dbReference type="EMBL" id="KIE05681.1"/>
    </source>
</evidence>
<sequence length="186" mass="20385">MKLLHTLLALLYLISFTSIPLISISPHILSAVYTGMLKYLPNAKQALSPSDKPYLRSLFIISSSAVIYACSSLYVIILPISLSIINLTSLIGILCLEVSIAAHSATLTLDITESFNNFPANSDPISLLINANNTELSTTNLLTFSLLRSLFQLPYFSSLLVLQLVMCPVVYIYLPDHVLLIILGLN</sequence>
<dbReference type="EMBL" id="JSWE01000091">
    <property type="protein sequence ID" value="KIE05681.1"/>
    <property type="molecule type" value="Genomic_DNA"/>
</dbReference>
<evidence type="ECO:0000256" key="1">
    <source>
        <dbReference type="SAM" id="Phobius"/>
    </source>
</evidence>
<gene>
    <name evidence="2" type="ORF">NF27_DO00030</name>
</gene>
<dbReference type="Proteomes" id="UP000031258">
    <property type="component" value="Unassembled WGS sequence"/>
</dbReference>